<reference evidence="2" key="1">
    <citation type="journal article" date="2019" name="Int. J. Syst. Evol. Microbiol.">
        <title>The Global Catalogue of Microorganisms (GCM) 10K type strain sequencing project: providing services to taxonomists for standard genome sequencing and annotation.</title>
        <authorList>
            <consortium name="The Broad Institute Genomics Platform"/>
            <consortium name="The Broad Institute Genome Sequencing Center for Infectious Disease"/>
            <person name="Wu L."/>
            <person name="Ma J."/>
        </authorList>
    </citation>
    <scope>NUCLEOTIDE SEQUENCE [LARGE SCALE GENOMIC DNA]</scope>
    <source>
        <strain evidence="2">JCM 17342</strain>
    </source>
</reference>
<dbReference type="Proteomes" id="UP001501747">
    <property type="component" value="Unassembled WGS sequence"/>
</dbReference>
<evidence type="ECO:0000313" key="2">
    <source>
        <dbReference type="Proteomes" id="UP001501747"/>
    </source>
</evidence>
<evidence type="ECO:0000313" key="1">
    <source>
        <dbReference type="EMBL" id="GAA4024204.1"/>
    </source>
</evidence>
<protein>
    <recommendedName>
        <fullName evidence="3">YCII-related domain-containing protein</fullName>
    </recommendedName>
</protein>
<keyword evidence="2" id="KW-1185">Reference proteome</keyword>
<accession>A0ABP7TCH2</accession>
<sequence>MVEYFVVTVDGAQQIAESGELMREWHGHQLYELLVYAGYPLTRSDSELDGSEVGGCADWFDLAVDAATGAVVAHTHGAEPKTHAMGEAGRVLVEWYLREVDTC</sequence>
<dbReference type="EMBL" id="BAABAL010000018">
    <property type="protein sequence ID" value="GAA4024204.1"/>
    <property type="molecule type" value="Genomic_DNA"/>
</dbReference>
<comment type="caution">
    <text evidence="1">The sequence shown here is derived from an EMBL/GenBank/DDBJ whole genome shotgun (WGS) entry which is preliminary data.</text>
</comment>
<name>A0ABP7TCH2_9PSEU</name>
<gene>
    <name evidence="1" type="ORF">GCM10022247_55880</name>
</gene>
<organism evidence="1 2">
    <name type="scientific">Allokutzneria multivorans</name>
    <dbReference type="NCBI Taxonomy" id="1142134"/>
    <lineage>
        <taxon>Bacteria</taxon>
        <taxon>Bacillati</taxon>
        <taxon>Actinomycetota</taxon>
        <taxon>Actinomycetes</taxon>
        <taxon>Pseudonocardiales</taxon>
        <taxon>Pseudonocardiaceae</taxon>
        <taxon>Allokutzneria</taxon>
    </lineage>
</organism>
<proteinExistence type="predicted"/>
<evidence type="ECO:0008006" key="3">
    <source>
        <dbReference type="Google" id="ProtNLM"/>
    </source>
</evidence>